<dbReference type="InterPro" id="IPR051359">
    <property type="entry name" value="CaCA_antiporter"/>
</dbReference>
<dbReference type="RefSeq" id="XP_006750984.1">
    <property type="nucleotide sequence ID" value="XM_006750921.2"/>
</dbReference>
<keyword evidence="2" id="KW-0812">Transmembrane</keyword>
<organism evidence="3 4">
    <name type="scientific">Leptonychotes weddellii</name>
    <name type="common">Weddell seal</name>
    <name type="synonym">Otaria weddellii</name>
    <dbReference type="NCBI Taxonomy" id="9713"/>
    <lineage>
        <taxon>Eukaryota</taxon>
        <taxon>Metazoa</taxon>
        <taxon>Chordata</taxon>
        <taxon>Craniata</taxon>
        <taxon>Vertebrata</taxon>
        <taxon>Euteleostomi</taxon>
        <taxon>Mammalia</taxon>
        <taxon>Eutheria</taxon>
        <taxon>Laurasiatheria</taxon>
        <taxon>Carnivora</taxon>
        <taxon>Caniformia</taxon>
        <taxon>Pinnipedia</taxon>
        <taxon>Phocidae</taxon>
        <taxon>Monachinae</taxon>
        <taxon>Lobodontini</taxon>
        <taxon>Leptonychotes</taxon>
    </lineage>
</organism>
<keyword evidence="1" id="KW-0813">Transport</keyword>
<dbReference type="STRING" id="9713.A0A2U3Z4R7"/>
<evidence type="ECO:0000256" key="1">
    <source>
        <dbReference type="ARBA" id="ARBA00022448"/>
    </source>
</evidence>
<sequence length="200" mass="23168">MVAVFLAFTALYFGRVTLAWALAYLGLYVFYVVAVVLCTWIYRWQRRASLVYSMPGTPEMLSDSEEDPVSSKSYDYSKEYRPLLFYQETTVQILARALNPLDYRKWRSKSVYWRALKVFKLPVEFLMLLTIPVVDPDKEDRNWKRPLNCLHLVISPLVLVLTLQSGACECPLPSPRHSRVFFSTAPRGPWRQNPGHPADT</sequence>
<dbReference type="GO" id="GO:0016020">
    <property type="term" value="C:membrane"/>
    <property type="evidence" value="ECO:0007669"/>
    <property type="project" value="TreeGrafter"/>
</dbReference>
<proteinExistence type="predicted"/>
<dbReference type="GO" id="GO:0005432">
    <property type="term" value="F:calcium:sodium antiporter activity"/>
    <property type="evidence" value="ECO:0007669"/>
    <property type="project" value="TreeGrafter"/>
</dbReference>
<feature type="transmembrane region" description="Helical" evidence="2">
    <location>
        <begin position="28"/>
        <end position="44"/>
    </location>
</feature>
<dbReference type="Proteomes" id="UP000245341">
    <property type="component" value="Unplaced"/>
</dbReference>
<protein>
    <submittedName>
        <fullName evidence="4">Mitochondrial sodium/calcium exchanger protein-like</fullName>
    </submittedName>
</protein>
<keyword evidence="3" id="KW-1185">Reference proteome</keyword>
<accession>A0A2U3Z4R7</accession>
<reference evidence="4" key="1">
    <citation type="submission" date="2025-08" db="UniProtKB">
        <authorList>
            <consortium name="RefSeq"/>
        </authorList>
    </citation>
    <scope>IDENTIFICATION</scope>
    <source>
        <tissue evidence="4">Liver</tissue>
    </source>
</reference>
<dbReference type="GeneID" id="102746964"/>
<dbReference type="PANTHER" id="PTHR12266">
    <property type="entry name" value="NA+/CA2+ K+ INDEPENDENT EXCHANGER"/>
    <property type="match status" value="1"/>
</dbReference>
<dbReference type="KEGG" id="lww:102746964"/>
<evidence type="ECO:0000313" key="4">
    <source>
        <dbReference type="RefSeq" id="XP_006750984.1"/>
    </source>
</evidence>
<dbReference type="OrthoDB" id="407410at2759"/>
<evidence type="ECO:0000313" key="3">
    <source>
        <dbReference type="Proteomes" id="UP000245341"/>
    </source>
</evidence>
<name>A0A2U3Z4R7_LEPWE</name>
<dbReference type="GO" id="GO:0006874">
    <property type="term" value="P:intracellular calcium ion homeostasis"/>
    <property type="evidence" value="ECO:0007669"/>
    <property type="project" value="TreeGrafter"/>
</dbReference>
<dbReference type="GO" id="GO:0099093">
    <property type="term" value="P:calcium export from the mitochondrion"/>
    <property type="evidence" value="ECO:0007669"/>
    <property type="project" value="TreeGrafter"/>
</dbReference>
<gene>
    <name evidence="4" type="primary">LOC102746964</name>
</gene>
<keyword evidence="2" id="KW-1133">Transmembrane helix</keyword>
<dbReference type="AlphaFoldDB" id="A0A2U3Z4R7"/>
<evidence type="ECO:0000256" key="2">
    <source>
        <dbReference type="SAM" id="Phobius"/>
    </source>
</evidence>
<keyword evidence="2" id="KW-0472">Membrane</keyword>
<dbReference type="PANTHER" id="PTHR12266:SF0">
    <property type="entry name" value="MITOCHONDRIAL SODIUM_CALCIUM EXCHANGER PROTEIN"/>
    <property type="match status" value="1"/>
</dbReference>